<organism evidence="2 3">
    <name type="scientific">Araneus ventricosus</name>
    <name type="common">Orbweaver spider</name>
    <name type="synonym">Epeira ventricosa</name>
    <dbReference type="NCBI Taxonomy" id="182803"/>
    <lineage>
        <taxon>Eukaryota</taxon>
        <taxon>Metazoa</taxon>
        <taxon>Ecdysozoa</taxon>
        <taxon>Arthropoda</taxon>
        <taxon>Chelicerata</taxon>
        <taxon>Arachnida</taxon>
        <taxon>Araneae</taxon>
        <taxon>Araneomorphae</taxon>
        <taxon>Entelegynae</taxon>
        <taxon>Araneoidea</taxon>
        <taxon>Araneidae</taxon>
        <taxon>Araneus</taxon>
    </lineage>
</organism>
<accession>A0A4Y2V2M3</accession>
<sequence>KTSPSLLSHVHSKKRKRPKAQDSLVPGRGRIPDYWFPISRYLQVCSGLQAQTRRHFYRRLP</sequence>
<evidence type="ECO:0000256" key="1">
    <source>
        <dbReference type="SAM" id="MobiDB-lite"/>
    </source>
</evidence>
<comment type="caution">
    <text evidence="2">The sequence shown here is derived from an EMBL/GenBank/DDBJ whole genome shotgun (WGS) entry which is preliminary data.</text>
</comment>
<dbReference type="Proteomes" id="UP000499080">
    <property type="component" value="Unassembled WGS sequence"/>
</dbReference>
<dbReference type="EMBL" id="BGPR01041949">
    <property type="protein sequence ID" value="GBO18306.1"/>
    <property type="molecule type" value="Genomic_DNA"/>
</dbReference>
<gene>
    <name evidence="2" type="ORF">AVEN_9215_1</name>
</gene>
<keyword evidence="3" id="KW-1185">Reference proteome</keyword>
<reference evidence="2 3" key="1">
    <citation type="journal article" date="2019" name="Sci. Rep.">
        <title>Orb-weaving spider Araneus ventricosus genome elucidates the spidroin gene catalogue.</title>
        <authorList>
            <person name="Kono N."/>
            <person name="Nakamura H."/>
            <person name="Ohtoshi R."/>
            <person name="Moran D.A.P."/>
            <person name="Shinohara A."/>
            <person name="Yoshida Y."/>
            <person name="Fujiwara M."/>
            <person name="Mori M."/>
            <person name="Tomita M."/>
            <person name="Arakawa K."/>
        </authorList>
    </citation>
    <scope>NUCLEOTIDE SEQUENCE [LARGE SCALE GENOMIC DNA]</scope>
</reference>
<evidence type="ECO:0000313" key="2">
    <source>
        <dbReference type="EMBL" id="GBO18306.1"/>
    </source>
</evidence>
<evidence type="ECO:0000313" key="3">
    <source>
        <dbReference type="Proteomes" id="UP000499080"/>
    </source>
</evidence>
<protein>
    <submittedName>
        <fullName evidence="2">Uncharacterized protein</fullName>
    </submittedName>
</protein>
<feature type="region of interest" description="Disordered" evidence="1">
    <location>
        <begin position="1"/>
        <end position="24"/>
    </location>
</feature>
<name>A0A4Y2V2M3_ARAVE</name>
<dbReference type="AlphaFoldDB" id="A0A4Y2V2M3"/>
<proteinExistence type="predicted"/>
<feature type="non-terminal residue" evidence="2">
    <location>
        <position position="1"/>
    </location>
</feature>